<dbReference type="GO" id="GO:0006457">
    <property type="term" value="P:protein folding"/>
    <property type="evidence" value="ECO:0007669"/>
    <property type="project" value="InterPro"/>
</dbReference>
<sequence length="201" mass="22260">MAAWRDDLVTRMTEVRKAQSQMIVREKIGEALAELVTDELPEPLVAAEMNERLQDMAMRLQAQGLSLEQWLQFSGTDTEQFLDDLKTTAERSARVDLALRSIALAEAIEALEEDLDLEFEAVAARVQQDSDVVRTQLVDAGHLPALKTDISKRKALDWLTESVTITDEAGNSIVFADLAVADDEDGDTVPETPASEEDETE</sequence>
<evidence type="ECO:0000256" key="3">
    <source>
        <dbReference type="SAM" id="MobiDB-lite"/>
    </source>
</evidence>
<dbReference type="AlphaFoldDB" id="A0A6J6JLX8"/>
<dbReference type="GO" id="GO:0003755">
    <property type="term" value="F:peptidyl-prolyl cis-trans isomerase activity"/>
    <property type="evidence" value="ECO:0007669"/>
    <property type="project" value="UniProtKB-KW"/>
</dbReference>
<evidence type="ECO:0000256" key="1">
    <source>
        <dbReference type="ARBA" id="ARBA00023110"/>
    </source>
</evidence>
<evidence type="ECO:0000313" key="5">
    <source>
        <dbReference type="EMBL" id="CAB4638006.1"/>
    </source>
</evidence>
<reference evidence="5" key="1">
    <citation type="submission" date="2020-05" db="EMBL/GenBank/DDBJ databases">
        <authorList>
            <person name="Chiriac C."/>
            <person name="Salcher M."/>
            <person name="Ghai R."/>
            <person name="Kavagutti S V."/>
        </authorList>
    </citation>
    <scope>NUCLEOTIDE SEQUENCE</scope>
</reference>
<dbReference type="Pfam" id="PF05698">
    <property type="entry name" value="Trigger_C"/>
    <property type="match status" value="1"/>
</dbReference>
<dbReference type="GO" id="GO:0015031">
    <property type="term" value="P:protein transport"/>
    <property type="evidence" value="ECO:0007669"/>
    <property type="project" value="InterPro"/>
</dbReference>
<feature type="region of interest" description="Disordered" evidence="3">
    <location>
        <begin position="180"/>
        <end position="201"/>
    </location>
</feature>
<dbReference type="SUPFAM" id="SSF109998">
    <property type="entry name" value="Triger factor/SurA peptide-binding domain-like"/>
    <property type="match status" value="1"/>
</dbReference>
<gene>
    <name evidence="5" type="ORF">UFOPK2000_01153</name>
</gene>
<keyword evidence="2" id="KW-0413">Isomerase</keyword>
<proteinExistence type="predicted"/>
<organism evidence="5">
    <name type="scientific">freshwater metagenome</name>
    <dbReference type="NCBI Taxonomy" id="449393"/>
    <lineage>
        <taxon>unclassified sequences</taxon>
        <taxon>metagenomes</taxon>
        <taxon>ecological metagenomes</taxon>
    </lineage>
</organism>
<name>A0A6J6JLX8_9ZZZZ</name>
<keyword evidence="1" id="KW-0697">Rotamase</keyword>
<accession>A0A6J6JLX8</accession>
<dbReference type="InterPro" id="IPR008880">
    <property type="entry name" value="Trigger_fac_C"/>
</dbReference>
<protein>
    <submittedName>
        <fullName evidence="5">Unannotated protein</fullName>
    </submittedName>
</protein>
<dbReference type="InterPro" id="IPR027304">
    <property type="entry name" value="Trigger_fact/SurA_dom_sf"/>
</dbReference>
<dbReference type="Gene3D" id="1.10.3120.10">
    <property type="entry name" value="Trigger factor, C-terminal domain"/>
    <property type="match status" value="1"/>
</dbReference>
<dbReference type="InterPro" id="IPR037041">
    <property type="entry name" value="Trigger_fac_C_sf"/>
</dbReference>
<evidence type="ECO:0000256" key="2">
    <source>
        <dbReference type="ARBA" id="ARBA00023235"/>
    </source>
</evidence>
<dbReference type="EMBL" id="CAEZVK010000135">
    <property type="protein sequence ID" value="CAB4638006.1"/>
    <property type="molecule type" value="Genomic_DNA"/>
</dbReference>
<feature type="domain" description="Trigger factor C-terminal" evidence="4">
    <location>
        <begin position="2"/>
        <end position="161"/>
    </location>
</feature>
<evidence type="ECO:0000259" key="4">
    <source>
        <dbReference type="Pfam" id="PF05698"/>
    </source>
</evidence>